<dbReference type="EMBL" id="RZGK01000018">
    <property type="protein sequence ID" value="KAF9692598.1"/>
    <property type="molecule type" value="Genomic_DNA"/>
</dbReference>
<proteinExistence type="predicted"/>
<keyword evidence="3" id="KW-1185">Reference proteome</keyword>
<accession>A0A8H7IZY5</accession>
<reference evidence="2" key="2">
    <citation type="submission" date="2020-09" db="EMBL/GenBank/DDBJ databases">
        <title>Reference genome assembly for Australian Ascochyta lentis isolate Al4.</title>
        <authorList>
            <person name="Lee R.C."/>
            <person name="Farfan-Caceres L.M."/>
            <person name="Debler J.W."/>
            <person name="Williams A.H."/>
            <person name="Henares B.M."/>
        </authorList>
    </citation>
    <scope>NUCLEOTIDE SEQUENCE</scope>
    <source>
        <strain evidence="2">Al4</strain>
    </source>
</reference>
<feature type="region of interest" description="Disordered" evidence="1">
    <location>
        <begin position="1"/>
        <end position="42"/>
    </location>
</feature>
<evidence type="ECO:0000313" key="2">
    <source>
        <dbReference type="EMBL" id="KAF9692598.1"/>
    </source>
</evidence>
<dbReference type="Proteomes" id="UP000651452">
    <property type="component" value="Unassembled WGS sequence"/>
</dbReference>
<feature type="compositionally biased region" description="Basic and acidic residues" evidence="1">
    <location>
        <begin position="18"/>
        <end position="34"/>
    </location>
</feature>
<feature type="compositionally biased region" description="Basic and acidic residues" evidence="1">
    <location>
        <begin position="461"/>
        <end position="485"/>
    </location>
</feature>
<reference evidence="2" key="1">
    <citation type="submission" date="2018-12" db="EMBL/GenBank/DDBJ databases">
        <authorList>
            <person name="Syme R.A."/>
            <person name="Farfan-Caceres L."/>
            <person name="Lichtenzveig J."/>
        </authorList>
    </citation>
    <scope>NUCLEOTIDE SEQUENCE</scope>
    <source>
        <strain evidence="2">Al4</strain>
    </source>
</reference>
<evidence type="ECO:0000256" key="1">
    <source>
        <dbReference type="SAM" id="MobiDB-lite"/>
    </source>
</evidence>
<evidence type="ECO:0000313" key="3">
    <source>
        <dbReference type="Proteomes" id="UP000651452"/>
    </source>
</evidence>
<dbReference type="OrthoDB" id="3795052at2759"/>
<feature type="region of interest" description="Disordered" evidence="1">
    <location>
        <begin position="277"/>
        <end position="334"/>
    </location>
</feature>
<feature type="compositionally biased region" description="Polar residues" evidence="1">
    <location>
        <begin position="284"/>
        <end position="307"/>
    </location>
</feature>
<sequence length="513" mass="56204">MANRKSRVRFQGRKKNSKQGDGEKTQHESKRTVDIDNSNPELFKGVDEGPLFVKKRVPSVDELGSLLRSNLSTSLASTVKHDATCLPLIPTHDVVAQAQDSYDDPPASFLKLAPIYRPIGDHLEAMNSCAIVDDEDSRDDGPSASLLATTVIYRPAGDGFGPVGGCVVADDHTDEDNEPSPSLLATTELFVPVDDRLEPAAQNPVQTPATVLSAVESCAIEEDDNDPPISLLIESRESFIDYIKPAPRSATVPLRRSNGRPNFLQSVVRLFAGRRRRSIVNEDQPGSSSDQSKVQSQPSTAATNSLSAAPHPRTVSDPNVRSPTPIPRRNLPLCPPVLATHRPYRPLEEDLNEPFIPPAKEHRYTGDYSVARDVFDPVEIHRGFTSPTSPVSPILAYRRQNSAATLLDRDKTAWGKWYAKTSKSESLPFARVKSNGQLSGLNEELTEQQAWDAHRTGLVRAHTDSHEHTSAADESRGAEAAEQERAARLRNHLGHCFGAITGDVYPFQSGRIM</sequence>
<comment type="caution">
    <text evidence="2">The sequence shown here is derived from an EMBL/GenBank/DDBJ whole genome shotgun (WGS) entry which is preliminary data.</text>
</comment>
<gene>
    <name evidence="2" type="ORF">EKO04_009532</name>
</gene>
<dbReference type="AlphaFoldDB" id="A0A8H7IZY5"/>
<organism evidence="2 3">
    <name type="scientific">Ascochyta lentis</name>
    <dbReference type="NCBI Taxonomy" id="205686"/>
    <lineage>
        <taxon>Eukaryota</taxon>
        <taxon>Fungi</taxon>
        <taxon>Dikarya</taxon>
        <taxon>Ascomycota</taxon>
        <taxon>Pezizomycotina</taxon>
        <taxon>Dothideomycetes</taxon>
        <taxon>Pleosporomycetidae</taxon>
        <taxon>Pleosporales</taxon>
        <taxon>Pleosporineae</taxon>
        <taxon>Didymellaceae</taxon>
        <taxon>Ascochyta</taxon>
    </lineage>
</organism>
<name>A0A8H7IZY5_9PLEO</name>
<feature type="compositionally biased region" description="Basic residues" evidence="1">
    <location>
        <begin position="1"/>
        <end position="17"/>
    </location>
</feature>
<feature type="region of interest" description="Disordered" evidence="1">
    <location>
        <begin position="460"/>
        <end position="485"/>
    </location>
</feature>
<protein>
    <submittedName>
        <fullName evidence="2">Uncharacterized protein</fullName>
    </submittedName>
</protein>